<feature type="domain" description="GST C-terminal" evidence="3">
    <location>
        <begin position="84"/>
        <end position="206"/>
    </location>
</feature>
<name>A0A0L0G377_9EUKA</name>
<dbReference type="AlphaFoldDB" id="A0A0L0G377"/>
<evidence type="ECO:0000256" key="1">
    <source>
        <dbReference type="ARBA" id="ARBA00007409"/>
    </source>
</evidence>
<protein>
    <recommendedName>
        <fullName evidence="6">Glutathione S-transferase</fullName>
    </recommendedName>
</protein>
<evidence type="ECO:0000259" key="2">
    <source>
        <dbReference type="PROSITE" id="PS50404"/>
    </source>
</evidence>
<dbReference type="Pfam" id="PF14497">
    <property type="entry name" value="GST_C_3"/>
    <property type="match status" value="1"/>
</dbReference>
<dbReference type="SUPFAM" id="SSF47616">
    <property type="entry name" value="GST C-terminal domain-like"/>
    <property type="match status" value="1"/>
</dbReference>
<dbReference type="InterPro" id="IPR036282">
    <property type="entry name" value="Glutathione-S-Trfase_C_sf"/>
</dbReference>
<dbReference type="Proteomes" id="UP000054560">
    <property type="component" value="Unassembled WGS sequence"/>
</dbReference>
<dbReference type="EMBL" id="KQ241909">
    <property type="protein sequence ID" value="KNC82623.1"/>
    <property type="molecule type" value="Genomic_DNA"/>
</dbReference>
<dbReference type="InterPro" id="IPR036249">
    <property type="entry name" value="Thioredoxin-like_sf"/>
</dbReference>
<dbReference type="SUPFAM" id="SSF52833">
    <property type="entry name" value="Thioredoxin-like"/>
    <property type="match status" value="1"/>
</dbReference>
<dbReference type="GeneID" id="25905601"/>
<keyword evidence="5" id="KW-1185">Reference proteome</keyword>
<comment type="similarity">
    <text evidence="1">Belongs to the GST superfamily.</text>
</comment>
<dbReference type="PROSITE" id="PS50404">
    <property type="entry name" value="GST_NTER"/>
    <property type="match status" value="1"/>
</dbReference>
<dbReference type="InterPro" id="IPR004045">
    <property type="entry name" value="Glutathione_S-Trfase_N"/>
</dbReference>
<organism evidence="4 5">
    <name type="scientific">Sphaeroforma arctica JP610</name>
    <dbReference type="NCBI Taxonomy" id="667725"/>
    <lineage>
        <taxon>Eukaryota</taxon>
        <taxon>Ichthyosporea</taxon>
        <taxon>Ichthyophonida</taxon>
        <taxon>Sphaeroforma</taxon>
    </lineage>
</organism>
<dbReference type="PROSITE" id="PS50405">
    <property type="entry name" value="GST_CTER"/>
    <property type="match status" value="1"/>
</dbReference>
<evidence type="ECO:0000313" key="4">
    <source>
        <dbReference type="EMBL" id="KNC82623.1"/>
    </source>
</evidence>
<accession>A0A0L0G377</accession>
<proteinExistence type="inferred from homology"/>
<evidence type="ECO:0000259" key="3">
    <source>
        <dbReference type="PROSITE" id="PS50405"/>
    </source>
</evidence>
<feature type="domain" description="GST N-terminal" evidence="2">
    <location>
        <begin position="1"/>
        <end position="85"/>
    </location>
</feature>
<dbReference type="PANTHER" id="PTHR44051:SF8">
    <property type="entry name" value="GLUTATHIONE S-TRANSFERASE GSTA"/>
    <property type="match status" value="1"/>
</dbReference>
<evidence type="ECO:0000313" key="5">
    <source>
        <dbReference type="Proteomes" id="UP000054560"/>
    </source>
</evidence>
<dbReference type="InterPro" id="IPR010987">
    <property type="entry name" value="Glutathione-S-Trfase_C-like"/>
</dbReference>
<dbReference type="PANTHER" id="PTHR44051">
    <property type="entry name" value="GLUTATHIONE S-TRANSFERASE-RELATED"/>
    <property type="match status" value="1"/>
</dbReference>
<sequence length="206" mass="22513">MPKLYYSTLSCGGANYIAAHVGGVKFDENVLVNIQTHKLAATGEDYFEINPKGNVPVITFEDGKKNLNENVGTLYYIGKNGGLLGEDETATMNALGFLASEWHKGVGAFFGKPEGAAREKAVANLAKQANFFIDFYLEGGKNEYMVGNTFTIADIYASVITSWSYFIGLNTEIPEALIKHHERIQALPKVAEAVKIMKDYEASVAK</sequence>
<reference evidence="4 5" key="1">
    <citation type="submission" date="2011-02" db="EMBL/GenBank/DDBJ databases">
        <title>The Genome Sequence of Sphaeroforma arctica JP610.</title>
        <authorList>
            <consortium name="The Broad Institute Genome Sequencing Platform"/>
            <person name="Russ C."/>
            <person name="Cuomo C."/>
            <person name="Young S.K."/>
            <person name="Zeng Q."/>
            <person name="Gargeya S."/>
            <person name="Alvarado L."/>
            <person name="Berlin A."/>
            <person name="Chapman S.B."/>
            <person name="Chen Z."/>
            <person name="Freedman E."/>
            <person name="Gellesch M."/>
            <person name="Goldberg J."/>
            <person name="Griggs A."/>
            <person name="Gujja S."/>
            <person name="Heilman E."/>
            <person name="Heiman D."/>
            <person name="Howarth C."/>
            <person name="Mehta T."/>
            <person name="Neiman D."/>
            <person name="Pearson M."/>
            <person name="Roberts A."/>
            <person name="Saif S."/>
            <person name="Shea T."/>
            <person name="Shenoy N."/>
            <person name="Sisk P."/>
            <person name="Stolte C."/>
            <person name="Sykes S."/>
            <person name="White J."/>
            <person name="Yandava C."/>
            <person name="Burger G."/>
            <person name="Gray M.W."/>
            <person name="Holland P.W.H."/>
            <person name="King N."/>
            <person name="Lang F.B.F."/>
            <person name="Roger A.J."/>
            <person name="Ruiz-Trillo I."/>
            <person name="Haas B."/>
            <person name="Nusbaum C."/>
            <person name="Birren B."/>
        </authorList>
    </citation>
    <scope>NUCLEOTIDE SEQUENCE [LARGE SCALE GENOMIC DNA]</scope>
    <source>
        <strain evidence="4 5">JP610</strain>
    </source>
</reference>
<gene>
    <name evidence="4" type="ORF">SARC_05097</name>
</gene>
<dbReference type="Gene3D" id="1.20.1050.10">
    <property type="match status" value="1"/>
</dbReference>
<dbReference type="InterPro" id="IPR004046">
    <property type="entry name" value="GST_C"/>
</dbReference>
<dbReference type="Gene3D" id="3.40.30.10">
    <property type="entry name" value="Glutaredoxin"/>
    <property type="match status" value="1"/>
</dbReference>
<dbReference type="OrthoDB" id="2135636at2759"/>
<evidence type="ECO:0008006" key="6">
    <source>
        <dbReference type="Google" id="ProtNLM"/>
    </source>
</evidence>
<dbReference type="RefSeq" id="XP_014156525.1">
    <property type="nucleotide sequence ID" value="XM_014301050.1"/>
</dbReference>